<name>A0A061GJ48_THECC</name>
<dbReference type="HOGENOM" id="CLU_2175651_0_0_1"/>
<dbReference type="EMBL" id="CM001884">
    <property type="protein sequence ID" value="EOY27094.1"/>
    <property type="molecule type" value="Genomic_DNA"/>
</dbReference>
<keyword evidence="2" id="KW-1185">Reference proteome</keyword>
<dbReference type="InParanoid" id="A0A061GJ48"/>
<evidence type="ECO:0000313" key="2">
    <source>
        <dbReference type="Proteomes" id="UP000026915"/>
    </source>
</evidence>
<dbReference type="Gramene" id="EOY27094">
    <property type="protein sequence ID" value="EOY27094"/>
    <property type="gene ID" value="TCM_029028"/>
</dbReference>
<reference evidence="1 2" key="1">
    <citation type="journal article" date="2013" name="Genome Biol.">
        <title>The genome sequence of the most widely cultivated cacao type and its use to identify candidate genes regulating pod color.</title>
        <authorList>
            <person name="Motamayor J.C."/>
            <person name="Mockaitis K."/>
            <person name="Schmutz J."/>
            <person name="Haiminen N."/>
            <person name="Iii D.L."/>
            <person name="Cornejo O."/>
            <person name="Findley S.D."/>
            <person name="Zheng P."/>
            <person name="Utro F."/>
            <person name="Royaert S."/>
            <person name="Saski C."/>
            <person name="Jenkins J."/>
            <person name="Podicheti R."/>
            <person name="Zhao M."/>
            <person name="Scheffler B.E."/>
            <person name="Stack J.C."/>
            <person name="Feltus F.A."/>
            <person name="Mustiga G.M."/>
            <person name="Amores F."/>
            <person name="Phillips W."/>
            <person name="Marelli J.P."/>
            <person name="May G.D."/>
            <person name="Shapiro H."/>
            <person name="Ma J."/>
            <person name="Bustamante C.D."/>
            <person name="Schnell R.J."/>
            <person name="Main D."/>
            <person name="Gilbert D."/>
            <person name="Parida L."/>
            <person name="Kuhn D.N."/>
        </authorList>
    </citation>
    <scope>NUCLEOTIDE SEQUENCE [LARGE SCALE GENOMIC DNA]</scope>
    <source>
        <strain evidence="2">cv. Matina 1-6</strain>
    </source>
</reference>
<accession>A0A061GJ48</accession>
<protein>
    <submittedName>
        <fullName evidence="1">Uncharacterized protein</fullName>
    </submittedName>
</protein>
<evidence type="ECO:0000313" key="1">
    <source>
        <dbReference type="EMBL" id="EOY27094.1"/>
    </source>
</evidence>
<dbReference type="AlphaFoldDB" id="A0A061GJ48"/>
<organism evidence="1 2">
    <name type="scientific">Theobroma cacao</name>
    <name type="common">Cacao</name>
    <name type="synonym">Cocoa</name>
    <dbReference type="NCBI Taxonomy" id="3641"/>
    <lineage>
        <taxon>Eukaryota</taxon>
        <taxon>Viridiplantae</taxon>
        <taxon>Streptophyta</taxon>
        <taxon>Embryophyta</taxon>
        <taxon>Tracheophyta</taxon>
        <taxon>Spermatophyta</taxon>
        <taxon>Magnoliopsida</taxon>
        <taxon>eudicotyledons</taxon>
        <taxon>Gunneridae</taxon>
        <taxon>Pentapetalae</taxon>
        <taxon>rosids</taxon>
        <taxon>malvids</taxon>
        <taxon>Malvales</taxon>
        <taxon>Malvaceae</taxon>
        <taxon>Byttnerioideae</taxon>
        <taxon>Theobroma</taxon>
    </lineage>
</organism>
<proteinExistence type="predicted"/>
<sequence length="110" mass="12362">MLSHGGSGQSGVKAGDVFGNEMVFEGKQWNANQCFELVKIIFATWANAKWPKEFPSIFDTYRQPPTKCEQQKWSKAKKECRNRRCQPCQDTSSKGSTCGVRNIKVEGLKG</sequence>
<gene>
    <name evidence="1" type="ORF">TCM_029028</name>
</gene>
<dbReference type="Proteomes" id="UP000026915">
    <property type="component" value="Chromosome 6"/>
</dbReference>